<evidence type="ECO:0000313" key="3">
    <source>
        <dbReference type="EMBL" id="POV95642.1"/>
    </source>
</evidence>
<feature type="region of interest" description="Disordered" evidence="1">
    <location>
        <begin position="235"/>
        <end position="264"/>
    </location>
</feature>
<feature type="domain" description="Spt20-like SEP" evidence="2">
    <location>
        <begin position="23"/>
        <end position="232"/>
    </location>
</feature>
<accession>A0A2S4UEC2</accession>
<name>A0A2S4UEC2_9BASI</name>
<dbReference type="InterPro" id="IPR021950">
    <property type="entry name" value="Spt20"/>
</dbReference>
<dbReference type="GO" id="GO:0006357">
    <property type="term" value="P:regulation of transcription by RNA polymerase II"/>
    <property type="evidence" value="ECO:0007669"/>
    <property type="project" value="TreeGrafter"/>
</dbReference>
<dbReference type="GO" id="GO:0003712">
    <property type="term" value="F:transcription coregulator activity"/>
    <property type="evidence" value="ECO:0007669"/>
    <property type="project" value="InterPro"/>
</dbReference>
<evidence type="ECO:0000256" key="1">
    <source>
        <dbReference type="SAM" id="MobiDB-lite"/>
    </source>
</evidence>
<dbReference type="GO" id="GO:0000124">
    <property type="term" value="C:SAGA complex"/>
    <property type="evidence" value="ECO:0007669"/>
    <property type="project" value="InterPro"/>
</dbReference>
<feature type="region of interest" description="Disordered" evidence="1">
    <location>
        <begin position="505"/>
        <end position="531"/>
    </location>
</feature>
<feature type="region of interest" description="Disordered" evidence="1">
    <location>
        <begin position="94"/>
        <end position="143"/>
    </location>
</feature>
<feature type="compositionally biased region" description="Polar residues" evidence="1">
    <location>
        <begin position="744"/>
        <end position="757"/>
    </location>
</feature>
<sequence>MFRQAGVYNLTRTIRSILKRYRKEAPSLTMHLYSAGFRLGHKDSNLHAYDGEMKHWMDCIREQKMPNELLDVLDELGIRFYDGCLIVEVHDHRSAQQSTEQSTTDQQQQPGSSTSSAAAATSHQRPPNNQHNSSNNLPSTSTDLANDQVSLHRLVLTPTCETLWRDILLMNESKVAQLNRGSNQTIRGSSDFQWGPITEEEAVELEAAILDRTAPALCLSPSIITSRIANQMLSETTLQPFTDKKNPRKRPLNSGEKEAMRRQRERHERFMHIADESYDQSFAPTSVHPPQTSLNLTTLISNGPNLHPNKNHRFSRFDCIKRLRTTRPVPVVPKEPEGKWSARDLSQEQSRIFTPQTTIAPSDLLLPGYSVHDSKNESQQNPKVTGGSTSQVSSSARPQSPSAILTPLNGTATIVAPTTATTSKKNAKKKAVERSETGSPAPGSTIGATTKKAPKKPKKQVELTPEAAALAEEKRKKMAEQRKIQKERRLALAAAAKAEAVAQKASAAGGTVNNNNNPSTPNDNNNNNSAATTTAGAHAIVPSSTAENINPMHRQFTTDYLSQQGGDINISVPDSIPVMTGDSIPVPNQFGSHNNNSIPVPNLPSLSNNPSPGSNEITVHQDSNSNSSSIPVPVFNHSIPVPSSGHHHHHHNNNIPVVHQAIPVSGALQSTSMAENSIPVSIPTIHHLPHLQQHQHLQHQHHLQHQQQSSDQMASIPVPQSQQPQLWNNNTNLHHHQFTNFIPTNQHQHPLHSSSDIDINVHSNNSSHQQQAQGMIHNNHLSSSIDVPNIPILSHQLDHHQQQHHQHQQQQQQQQKQNQQQQQQYQHQQQSQQQQQSFHGWSN</sequence>
<dbReference type="EMBL" id="PKSL01000334">
    <property type="protein sequence ID" value="POV95642.1"/>
    <property type="molecule type" value="Genomic_DNA"/>
</dbReference>
<feature type="region of interest" description="Disordered" evidence="1">
    <location>
        <begin position="329"/>
        <end position="462"/>
    </location>
</feature>
<feature type="compositionally biased region" description="Low complexity" evidence="1">
    <location>
        <begin position="95"/>
        <end position="124"/>
    </location>
</feature>
<feature type="compositionally biased region" description="Basic and acidic residues" evidence="1">
    <location>
        <begin position="255"/>
        <end position="264"/>
    </location>
</feature>
<feature type="compositionally biased region" description="Basic and acidic residues" evidence="1">
    <location>
        <begin position="334"/>
        <end position="346"/>
    </location>
</feature>
<feature type="region of interest" description="Disordered" evidence="1">
    <location>
        <begin position="692"/>
        <end position="728"/>
    </location>
</feature>
<dbReference type="InterPro" id="IPR046468">
    <property type="entry name" value="Spt20-like_SEP"/>
</dbReference>
<feature type="compositionally biased region" description="Low complexity" evidence="1">
    <location>
        <begin position="384"/>
        <end position="395"/>
    </location>
</feature>
<feature type="compositionally biased region" description="Low complexity" evidence="1">
    <location>
        <begin position="411"/>
        <end position="424"/>
    </location>
</feature>
<feature type="compositionally biased region" description="Polar residues" evidence="1">
    <location>
        <begin position="709"/>
        <end position="728"/>
    </location>
</feature>
<dbReference type="Pfam" id="PF12090">
    <property type="entry name" value="Spt20_SEP"/>
    <property type="match status" value="1"/>
</dbReference>
<feature type="region of interest" description="Disordered" evidence="1">
    <location>
        <begin position="598"/>
        <end position="629"/>
    </location>
</feature>
<proteinExistence type="predicted"/>
<evidence type="ECO:0000259" key="2">
    <source>
        <dbReference type="Pfam" id="PF12090"/>
    </source>
</evidence>
<dbReference type="VEuPathDB" id="FungiDB:PSTT_16131"/>
<feature type="compositionally biased region" description="Low complexity" evidence="1">
    <location>
        <begin position="808"/>
        <end position="836"/>
    </location>
</feature>
<dbReference type="PANTHER" id="PTHR13526">
    <property type="entry name" value="TRANSCRIPTION FACTOR SPT20 HOMOLOG"/>
    <property type="match status" value="1"/>
</dbReference>
<dbReference type="PANTHER" id="PTHR13526:SF8">
    <property type="entry name" value="TRANSCRIPTION FACTOR SPT20 HOMOLOG"/>
    <property type="match status" value="1"/>
</dbReference>
<dbReference type="VEuPathDB" id="FungiDB:PSHT_15023"/>
<feature type="region of interest" description="Disordered" evidence="1">
    <location>
        <begin position="744"/>
        <end position="774"/>
    </location>
</feature>
<feature type="compositionally biased region" description="Low complexity" evidence="1">
    <location>
        <begin position="762"/>
        <end position="771"/>
    </location>
</feature>
<organism evidence="3 4">
    <name type="scientific">Puccinia striiformis</name>
    <dbReference type="NCBI Taxonomy" id="27350"/>
    <lineage>
        <taxon>Eukaryota</taxon>
        <taxon>Fungi</taxon>
        <taxon>Dikarya</taxon>
        <taxon>Basidiomycota</taxon>
        <taxon>Pucciniomycotina</taxon>
        <taxon>Pucciniomycetes</taxon>
        <taxon>Pucciniales</taxon>
        <taxon>Pucciniaceae</taxon>
        <taxon>Puccinia</taxon>
    </lineage>
</organism>
<keyword evidence="4" id="KW-1185">Reference proteome</keyword>
<protein>
    <recommendedName>
        <fullName evidence="2">Spt20-like SEP domain-containing protein</fullName>
    </recommendedName>
</protein>
<evidence type="ECO:0000313" key="4">
    <source>
        <dbReference type="Proteomes" id="UP000239156"/>
    </source>
</evidence>
<dbReference type="Proteomes" id="UP000239156">
    <property type="component" value="Unassembled WGS sequence"/>
</dbReference>
<feature type="region of interest" description="Disordered" evidence="1">
    <location>
        <begin position="797"/>
        <end position="843"/>
    </location>
</feature>
<feature type="compositionally biased region" description="Low complexity" evidence="1">
    <location>
        <begin position="598"/>
        <end position="615"/>
    </location>
</feature>
<feature type="compositionally biased region" description="Polar residues" evidence="1">
    <location>
        <begin position="125"/>
        <end position="143"/>
    </location>
</feature>
<gene>
    <name evidence="3" type="ORF">PSTT_16131</name>
</gene>
<dbReference type="AlphaFoldDB" id="A0A2S4UEC2"/>
<feature type="compositionally biased region" description="Polar residues" evidence="1">
    <location>
        <begin position="347"/>
        <end position="360"/>
    </location>
</feature>
<reference evidence="3" key="1">
    <citation type="submission" date="2017-12" db="EMBL/GenBank/DDBJ databases">
        <title>Gene loss provides genomic basis for host adaptation in cereal stripe rust fungi.</title>
        <authorList>
            <person name="Xia C."/>
        </authorList>
    </citation>
    <scope>NUCLEOTIDE SEQUENCE [LARGE SCALE GENOMIC DNA]</scope>
    <source>
        <strain evidence="3">93-210</strain>
    </source>
</reference>
<comment type="caution">
    <text evidence="3">The sequence shown here is derived from an EMBL/GenBank/DDBJ whole genome shotgun (WGS) entry which is preliminary data.</text>
</comment>